<dbReference type="GO" id="GO:0016787">
    <property type="term" value="F:hydrolase activity"/>
    <property type="evidence" value="ECO:0007669"/>
    <property type="project" value="UniProtKB-KW"/>
</dbReference>
<dbReference type="SUPFAM" id="SSF53474">
    <property type="entry name" value="alpha/beta-Hydrolases"/>
    <property type="match status" value="1"/>
</dbReference>
<accession>A0A286UE55</accession>
<dbReference type="Pfam" id="PF12697">
    <property type="entry name" value="Abhydrolase_6"/>
    <property type="match status" value="1"/>
</dbReference>
<dbReference type="OrthoDB" id="94039at2759"/>
<reference evidence="3 4" key="1">
    <citation type="journal article" date="2017" name="Mol. Ecol.">
        <title>Comparative and population genomic landscape of Phellinus noxius: A hypervariable fungus causing root rot in trees.</title>
        <authorList>
            <person name="Chung C.L."/>
            <person name="Lee T.J."/>
            <person name="Akiba M."/>
            <person name="Lee H.H."/>
            <person name="Kuo T.H."/>
            <person name="Liu D."/>
            <person name="Ke H.M."/>
            <person name="Yokoi T."/>
            <person name="Roa M.B."/>
            <person name="Lu M.J."/>
            <person name="Chang Y.Y."/>
            <person name="Ann P.J."/>
            <person name="Tsai J.N."/>
            <person name="Chen C.Y."/>
            <person name="Tzean S.S."/>
            <person name="Ota Y."/>
            <person name="Hattori T."/>
            <person name="Sahashi N."/>
            <person name="Liou R.F."/>
            <person name="Kikuchi T."/>
            <person name="Tsai I.J."/>
        </authorList>
    </citation>
    <scope>NUCLEOTIDE SEQUENCE [LARGE SCALE GENOMIC DNA]</scope>
    <source>
        <strain evidence="3 4">FFPRI411160</strain>
    </source>
</reference>
<sequence length="525" mass="58562">MTLSTFIQPPPSLSSPPAFYPSSSSLPAGRRQLLPLLDPPRSKFPNPLPSLPHESAERVRSIRTTRNNDTDTNNIPQTKTDLNIPGFALSTHLIPAAYPRTLPYVPIPESASTYLTLKDKAERRKAVEKLTKEVIETRVQVGEGNDSDDKVSRGYEDAIDKDGGQNQRLLWNCVNRYYRTTPPPSKKAKPLTLLLTHANGLHKETWEPFLRYLTSITPEEYYIEEAWALEAVQHGDSALVNGNNLGLVYDWVDNSRDIINFLTRYLPSGTTTANSDSESFPIHLPRISQSETDTRINHGFGDRRTLISIGHSFGGCTALLAALSYPALFHSIVPVDPVVVPPRTDRVKEILNFVVGALGRRNQWKDRDEALASLRTSRAFFGRWDPEVLELYVRCGMVSSADQKSVELKMPGLQEAVVFADGRSGIVSREAYIQLAELDPKVRLHWVMAGVGHPLAGDAEAVREVVWRRPVNSSNRVIERSAHLIVQEAPRELALEVRTFLDGTFGNKFVGEKDGFSEGKLLARL</sequence>
<dbReference type="InterPro" id="IPR029058">
    <property type="entry name" value="AB_hydrolase_fold"/>
</dbReference>
<evidence type="ECO:0000256" key="1">
    <source>
        <dbReference type="SAM" id="MobiDB-lite"/>
    </source>
</evidence>
<comment type="caution">
    <text evidence="3">The sequence shown here is derived from an EMBL/GenBank/DDBJ whole genome shotgun (WGS) entry which is preliminary data.</text>
</comment>
<gene>
    <name evidence="3" type="ORF">PNOK_0638800</name>
</gene>
<organism evidence="3 4">
    <name type="scientific">Pyrrhoderma noxium</name>
    <dbReference type="NCBI Taxonomy" id="2282107"/>
    <lineage>
        <taxon>Eukaryota</taxon>
        <taxon>Fungi</taxon>
        <taxon>Dikarya</taxon>
        <taxon>Basidiomycota</taxon>
        <taxon>Agaricomycotina</taxon>
        <taxon>Agaricomycetes</taxon>
        <taxon>Hymenochaetales</taxon>
        <taxon>Hymenochaetaceae</taxon>
        <taxon>Pyrrhoderma</taxon>
    </lineage>
</organism>
<feature type="domain" description="AB hydrolase-1" evidence="2">
    <location>
        <begin position="193"/>
        <end position="464"/>
    </location>
</feature>
<evidence type="ECO:0000259" key="2">
    <source>
        <dbReference type="Pfam" id="PF12697"/>
    </source>
</evidence>
<feature type="compositionally biased region" description="Low complexity" evidence="1">
    <location>
        <begin position="15"/>
        <end position="36"/>
    </location>
</feature>
<keyword evidence="4" id="KW-1185">Reference proteome</keyword>
<evidence type="ECO:0000313" key="4">
    <source>
        <dbReference type="Proteomes" id="UP000217199"/>
    </source>
</evidence>
<name>A0A286UE55_9AGAM</name>
<feature type="region of interest" description="Disordered" evidence="1">
    <location>
        <begin position="1"/>
        <end position="58"/>
    </location>
</feature>
<dbReference type="AlphaFoldDB" id="A0A286UE55"/>
<dbReference type="EMBL" id="NBII01000006">
    <property type="protein sequence ID" value="PAV17902.1"/>
    <property type="molecule type" value="Genomic_DNA"/>
</dbReference>
<proteinExistence type="predicted"/>
<evidence type="ECO:0000313" key="3">
    <source>
        <dbReference type="EMBL" id="PAV17902.1"/>
    </source>
</evidence>
<dbReference type="Gene3D" id="3.40.50.1820">
    <property type="entry name" value="alpha/beta hydrolase"/>
    <property type="match status" value="1"/>
</dbReference>
<dbReference type="STRING" id="2282107.A0A286UE55"/>
<dbReference type="Proteomes" id="UP000217199">
    <property type="component" value="Unassembled WGS sequence"/>
</dbReference>
<dbReference type="InterPro" id="IPR000073">
    <property type="entry name" value="AB_hydrolase_1"/>
</dbReference>
<dbReference type="InParanoid" id="A0A286UE55"/>
<protein>
    <submittedName>
        <fullName evidence="3">Alpha beta-hydrolase</fullName>
    </submittedName>
</protein>